<dbReference type="AlphaFoldDB" id="A0A7V5HYU7"/>
<keyword evidence="9" id="KW-0411">Iron-sulfur</keyword>
<sequence length="98" mass="11408">MKEKGWKEIPIGGLILEAGNAEEYKTGSWRTFRPVVDKEKCKNCLLCWIYCPDSSIKVENEKMEGFYYDYCKGCGICKNVCPFNAIKMIEESKYQEEK</sequence>
<reference evidence="14" key="1">
    <citation type="journal article" date="2020" name="mSystems">
        <title>Genome- and Community-Level Interaction Insights into Carbon Utilization and Element Cycling Functions of Hydrothermarchaeota in Hydrothermal Sediment.</title>
        <authorList>
            <person name="Zhou Z."/>
            <person name="Liu Y."/>
            <person name="Xu W."/>
            <person name="Pan J."/>
            <person name="Luo Z.H."/>
            <person name="Li M."/>
        </authorList>
    </citation>
    <scope>NUCLEOTIDE SEQUENCE [LARGE SCALE GENOMIC DNA]</scope>
    <source>
        <strain evidence="14">HyVt-92</strain>
    </source>
</reference>
<protein>
    <recommendedName>
        <fullName evidence="10">Pyruvate synthase subunit PorD</fullName>
    </recommendedName>
    <alternativeName>
        <fullName evidence="12">Pyruvate oxidoreductase delta chain</fullName>
    </alternativeName>
    <alternativeName>
        <fullName evidence="11">Pyruvic-ferredoxin oxidoreductase subunit delta</fullName>
    </alternativeName>
</protein>
<dbReference type="NCBIfam" id="NF040684">
    <property type="entry name" value="PorD_Arch"/>
    <property type="match status" value="1"/>
</dbReference>
<keyword evidence="7" id="KW-0249">Electron transport</keyword>
<feature type="domain" description="4Fe-4S ferredoxin-type" evidence="13">
    <location>
        <begin position="32"/>
        <end position="60"/>
    </location>
</feature>
<comment type="caution">
    <text evidence="14">The sequence shown here is derived from an EMBL/GenBank/DDBJ whole genome shotgun (WGS) entry which is preliminary data.</text>
</comment>
<evidence type="ECO:0000313" key="14">
    <source>
        <dbReference type="EMBL" id="HHF98413.1"/>
    </source>
</evidence>
<evidence type="ECO:0000256" key="2">
    <source>
        <dbReference type="ARBA" id="ARBA00011595"/>
    </source>
</evidence>
<dbReference type="PANTHER" id="PTHR43724:SF1">
    <property type="entry name" value="PYRUVATE SYNTHASE SUBUNIT PORD"/>
    <property type="match status" value="1"/>
</dbReference>
<dbReference type="GO" id="GO:0016625">
    <property type="term" value="F:oxidoreductase activity, acting on the aldehyde or oxo group of donors, iron-sulfur protein as acceptor"/>
    <property type="evidence" value="ECO:0007669"/>
    <property type="project" value="InterPro"/>
</dbReference>
<dbReference type="InterPro" id="IPR053389">
    <property type="entry name" value="Pyruvate_synthase_PorD"/>
</dbReference>
<comment type="cofactor">
    <cofactor evidence="1">
        <name>[4Fe-4S] cluster</name>
        <dbReference type="ChEBI" id="CHEBI:49883"/>
    </cofactor>
</comment>
<evidence type="ECO:0000256" key="1">
    <source>
        <dbReference type="ARBA" id="ARBA00001966"/>
    </source>
</evidence>
<keyword evidence="8" id="KW-0408">Iron</keyword>
<evidence type="ECO:0000259" key="13">
    <source>
        <dbReference type="PROSITE" id="PS51379"/>
    </source>
</evidence>
<dbReference type="PANTHER" id="PTHR43724">
    <property type="entry name" value="PYRUVATE SYNTHASE SUBUNIT PORD"/>
    <property type="match status" value="1"/>
</dbReference>
<name>A0A7V5HYU7_UNCAE</name>
<evidence type="ECO:0000256" key="5">
    <source>
        <dbReference type="ARBA" id="ARBA00022723"/>
    </source>
</evidence>
<dbReference type="Proteomes" id="UP000886070">
    <property type="component" value="Unassembled WGS sequence"/>
</dbReference>
<evidence type="ECO:0000256" key="8">
    <source>
        <dbReference type="ARBA" id="ARBA00023004"/>
    </source>
</evidence>
<keyword evidence="5" id="KW-0479">Metal-binding</keyword>
<evidence type="ECO:0000256" key="11">
    <source>
        <dbReference type="ARBA" id="ARBA00044816"/>
    </source>
</evidence>
<evidence type="ECO:0000256" key="10">
    <source>
        <dbReference type="ARBA" id="ARBA00044788"/>
    </source>
</evidence>
<dbReference type="InterPro" id="IPR017896">
    <property type="entry name" value="4Fe4S_Fe-S-bd"/>
</dbReference>
<dbReference type="NCBIfam" id="TIGR02179">
    <property type="entry name" value="PorD_KorD"/>
    <property type="match status" value="1"/>
</dbReference>
<comment type="subunit">
    <text evidence="2">Heterotetramer of one alpha, one beta, one delta and one gamma chain.</text>
</comment>
<dbReference type="InterPro" id="IPR017900">
    <property type="entry name" value="4Fe4S_Fe_S_CS"/>
</dbReference>
<evidence type="ECO:0000256" key="3">
    <source>
        <dbReference type="ARBA" id="ARBA00022448"/>
    </source>
</evidence>
<dbReference type="Pfam" id="PF14697">
    <property type="entry name" value="Fer4_21"/>
    <property type="match status" value="1"/>
</dbReference>
<dbReference type="InterPro" id="IPR011898">
    <property type="entry name" value="PorD_KorD"/>
</dbReference>
<keyword evidence="6" id="KW-0677">Repeat</keyword>
<accession>A0A7V5HYU7</accession>
<proteinExistence type="predicted"/>
<keyword evidence="4" id="KW-0004">4Fe-4S</keyword>
<feature type="domain" description="4Fe-4S ferredoxin-type" evidence="13">
    <location>
        <begin position="61"/>
        <end position="91"/>
    </location>
</feature>
<evidence type="ECO:0000256" key="12">
    <source>
        <dbReference type="ARBA" id="ARBA00044818"/>
    </source>
</evidence>
<organism evidence="14">
    <name type="scientific">Aerophobetes bacterium</name>
    <dbReference type="NCBI Taxonomy" id="2030807"/>
    <lineage>
        <taxon>Bacteria</taxon>
        <taxon>Candidatus Aerophobota</taxon>
    </lineage>
</organism>
<dbReference type="SUPFAM" id="SSF54862">
    <property type="entry name" value="4Fe-4S ferredoxins"/>
    <property type="match status" value="1"/>
</dbReference>
<evidence type="ECO:0000256" key="9">
    <source>
        <dbReference type="ARBA" id="ARBA00023014"/>
    </source>
</evidence>
<dbReference type="GO" id="GO:0051539">
    <property type="term" value="F:4 iron, 4 sulfur cluster binding"/>
    <property type="evidence" value="ECO:0007669"/>
    <property type="project" value="UniProtKB-KW"/>
</dbReference>
<dbReference type="GO" id="GO:0046872">
    <property type="term" value="F:metal ion binding"/>
    <property type="evidence" value="ECO:0007669"/>
    <property type="project" value="UniProtKB-KW"/>
</dbReference>
<evidence type="ECO:0000256" key="7">
    <source>
        <dbReference type="ARBA" id="ARBA00022982"/>
    </source>
</evidence>
<evidence type="ECO:0000256" key="4">
    <source>
        <dbReference type="ARBA" id="ARBA00022485"/>
    </source>
</evidence>
<evidence type="ECO:0000256" key="6">
    <source>
        <dbReference type="ARBA" id="ARBA00022737"/>
    </source>
</evidence>
<gene>
    <name evidence="14" type="ORF">ENL39_02875</name>
</gene>
<dbReference type="EMBL" id="DRTT01000086">
    <property type="protein sequence ID" value="HHF98413.1"/>
    <property type="molecule type" value="Genomic_DNA"/>
</dbReference>
<dbReference type="PROSITE" id="PS51379">
    <property type="entry name" value="4FE4S_FER_2"/>
    <property type="match status" value="2"/>
</dbReference>
<dbReference type="Gene3D" id="3.30.70.20">
    <property type="match status" value="1"/>
</dbReference>
<dbReference type="PROSITE" id="PS00198">
    <property type="entry name" value="4FE4S_FER_1"/>
    <property type="match status" value="1"/>
</dbReference>
<keyword evidence="3" id="KW-0813">Transport</keyword>